<dbReference type="Proteomes" id="UP000182312">
    <property type="component" value="Unassembled WGS sequence"/>
</dbReference>
<dbReference type="GO" id="GO:0016831">
    <property type="term" value="F:carboxy-lyase activity"/>
    <property type="evidence" value="ECO:0007669"/>
    <property type="project" value="InterPro"/>
</dbReference>
<name>A0A1I0TNU0_9RHOB</name>
<dbReference type="InterPro" id="IPR006680">
    <property type="entry name" value="Amidohydro-rel"/>
</dbReference>
<evidence type="ECO:0000313" key="4">
    <source>
        <dbReference type="Proteomes" id="UP000182312"/>
    </source>
</evidence>
<evidence type="ECO:0000313" key="3">
    <source>
        <dbReference type="EMBL" id="SFA52686.1"/>
    </source>
</evidence>
<protein>
    <submittedName>
        <fullName evidence="3">Aminocarboxymuconate-semialdehyde decarboxylase</fullName>
    </submittedName>
</protein>
<evidence type="ECO:0000256" key="1">
    <source>
        <dbReference type="ARBA" id="ARBA00023239"/>
    </source>
</evidence>
<dbReference type="PANTHER" id="PTHR21240:SF28">
    <property type="entry name" value="ISO-OROTATE DECARBOXYLASE (EUROFUNG)"/>
    <property type="match status" value="1"/>
</dbReference>
<dbReference type="EMBL" id="FOJO01000010">
    <property type="protein sequence ID" value="SFA52686.1"/>
    <property type="molecule type" value="Genomic_DNA"/>
</dbReference>
<dbReference type="RefSeq" id="WP_052081790.1">
    <property type="nucleotide sequence ID" value="NZ_FOJO01000010.1"/>
</dbReference>
<evidence type="ECO:0000259" key="2">
    <source>
        <dbReference type="Pfam" id="PF04909"/>
    </source>
</evidence>
<feature type="domain" description="Amidohydrolase-related" evidence="2">
    <location>
        <begin position="8"/>
        <end position="315"/>
    </location>
</feature>
<dbReference type="PANTHER" id="PTHR21240">
    <property type="entry name" value="2-AMINO-3-CARBOXYLMUCONATE-6-SEMIALDEHYDE DECARBOXYLASE"/>
    <property type="match status" value="1"/>
</dbReference>
<dbReference type="SUPFAM" id="SSF51556">
    <property type="entry name" value="Metallo-dependent hydrolases"/>
    <property type="match status" value="1"/>
</dbReference>
<sequence length="325" mass="35326">MSQPIALDIHAHLVPVDADRLPDLPGVGWDGARMEIDGHKLGVAALYRPRALLDWMDREQVAHAWISAPPPTYRQHLRGDEARRWCAYLNDGLAGIAGAHPDRLTALPHLPTQDPALAADIARLWGGPGWRHFSMPAGTGDARALSEPEFTGLWAALDRIGATVFIHPGECADGRLRAFYLHNLLGNPYESAVAISHLILGGVLERHRNITPCFAHGGGAYPMVAARLQRGFDSARPDVDGRATPPDSLLSRIHVDCICHAEAPLHLAEQVFGRGNVHFGSDWPFPMGLLEPGAQLAALDPETRKRILQTNAAALTGVPNREKDE</sequence>
<reference evidence="3 4" key="1">
    <citation type="submission" date="2016-10" db="EMBL/GenBank/DDBJ databases">
        <authorList>
            <person name="de Groot N.N."/>
        </authorList>
    </citation>
    <scope>NUCLEOTIDE SEQUENCE [LARGE SCALE GENOMIC DNA]</scope>
    <source>
        <strain evidence="3 4">CGMCC 1.6117</strain>
    </source>
</reference>
<dbReference type="OrthoDB" id="149172at2"/>
<proteinExistence type="predicted"/>
<gene>
    <name evidence="3" type="ORF">SAMN04487972_1107</name>
</gene>
<dbReference type="GO" id="GO:0005737">
    <property type="term" value="C:cytoplasm"/>
    <property type="evidence" value="ECO:0007669"/>
    <property type="project" value="TreeGrafter"/>
</dbReference>
<dbReference type="InterPro" id="IPR032466">
    <property type="entry name" value="Metal_Hydrolase"/>
</dbReference>
<dbReference type="Gene3D" id="3.20.20.140">
    <property type="entry name" value="Metal-dependent hydrolases"/>
    <property type="match status" value="1"/>
</dbReference>
<dbReference type="AlphaFoldDB" id="A0A1I0TNU0"/>
<dbReference type="InterPro" id="IPR032465">
    <property type="entry name" value="ACMSD"/>
</dbReference>
<dbReference type="GO" id="GO:0019748">
    <property type="term" value="P:secondary metabolic process"/>
    <property type="evidence" value="ECO:0007669"/>
    <property type="project" value="TreeGrafter"/>
</dbReference>
<dbReference type="Pfam" id="PF04909">
    <property type="entry name" value="Amidohydro_2"/>
    <property type="match status" value="1"/>
</dbReference>
<dbReference type="GO" id="GO:0016787">
    <property type="term" value="F:hydrolase activity"/>
    <property type="evidence" value="ECO:0007669"/>
    <property type="project" value="InterPro"/>
</dbReference>
<keyword evidence="1" id="KW-0456">Lyase</keyword>
<organism evidence="3 4">
    <name type="scientific">Paracoccus halophilus</name>
    <dbReference type="NCBI Taxonomy" id="376733"/>
    <lineage>
        <taxon>Bacteria</taxon>
        <taxon>Pseudomonadati</taxon>
        <taxon>Pseudomonadota</taxon>
        <taxon>Alphaproteobacteria</taxon>
        <taxon>Rhodobacterales</taxon>
        <taxon>Paracoccaceae</taxon>
        <taxon>Paracoccus</taxon>
    </lineage>
</organism>
<accession>A0A1I0TNU0</accession>